<gene>
    <name evidence="3" type="ORF">DEVEQU_00461</name>
</gene>
<evidence type="ECO:0000313" key="3">
    <source>
        <dbReference type="EMBL" id="VDS03341.1"/>
    </source>
</evidence>
<dbReference type="EMBL" id="UZWD01000006">
    <property type="protein sequence ID" value="VDS03341.1"/>
    <property type="molecule type" value="Genomic_DNA"/>
</dbReference>
<evidence type="ECO:0000256" key="1">
    <source>
        <dbReference type="SAM" id="Phobius"/>
    </source>
</evidence>
<reference evidence="3 4" key="1">
    <citation type="submission" date="2018-12" db="EMBL/GenBank/DDBJ databases">
        <authorList>
            <person name="Criscuolo A."/>
        </authorList>
    </citation>
    <scope>NUCLEOTIDE SEQUENCE [LARGE SCALE GENOMIC DNA]</scope>
    <source>
        <strain evidence="3">ACIP1116281</strain>
    </source>
</reference>
<organism evidence="3 4">
    <name type="scientific">Devosia equisanguinis</name>
    <dbReference type="NCBI Taxonomy" id="2490941"/>
    <lineage>
        <taxon>Bacteria</taxon>
        <taxon>Pseudomonadati</taxon>
        <taxon>Pseudomonadota</taxon>
        <taxon>Alphaproteobacteria</taxon>
        <taxon>Hyphomicrobiales</taxon>
        <taxon>Devosiaceae</taxon>
        <taxon>Devosia</taxon>
    </lineage>
</organism>
<sequence>MPPNEQAIIHRFNRPWTFFALATIFPWTAWLIAAWFSRQPEPGTLSLSMVSLFAGLGLVLPMLVSWLLIRRDPVLRDDLWRRLSVKGLAWRNMLLGAAIMVGSILLAQLISLAFGYSPEQFLLANHASFSAGILVGWVPLLFAPIAEEISWHGYGTDALRRSMNLFWTSIVFGVYWALWHLPLGFIEGYYQANLADSGPLHTLNFVVSLIPFVLLMNWLYYRSGRNIWVAVAFHLAANVFNELFQTHPDSKIIQTGLLLVLTVVIVVRDPSFFFGHLPARTAQPRKALS</sequence>
<keyword evidence="1" id="KW-0812">Transmembrane</keyword>
<feature type="transmembrane region" description="Helical" evidence="1">
    <location>
        <begin position="202"/>
        <end position="220"/>
    </location>
</feature>
<keyword evidence="3" id="KW-0378">Hydrolase</keyword>
<keyword evidence="1" id="KW-1133">Transmembrane helix</keyword>
<keyword evidence="4" id="KW-1185">Reference proteome</keyword>
<feature type="transmembrane region" description="Helical" evidence="1">
    <location>
        <begin position="122"/>
        <end position="143"/>
    </location>
</feature>
<accession>A0A3S4D388</accession>
<dbReference type="OrthoDB" id="7961632at2"/>
<feature type="transmembrane region" description="Helical" evidence="1">
    <location>
        <begin position="16"/>
        <end position="37"/>
    </location>
</feature>
<name>A0A3S4D388_9HYPH</name>
<evidence type="ECO:0000313" key="4">
    <source>
        <dbReference type="Proteomes" id="UP000268844"/>
    </source>
</evidence>
<protein>
    <submittedName>
        <fullName evidence="3">CAAX amino terminal protease self- immunity</fullName>
    </submittedName>
</protein>
<evidence type="ECO:0000259" key="2">
    <source>
        <dbReference type="Pfam" id="PF02517"/>
    </source>
</evidence>
<feature type="domain" description="CAAX prenyl protease 2/Lysostaphin resistance protein A-like" evidence="2">
    <location>
        <begin position="133"/>
        <end position="240"/>
    </location>
</feature>
<dbReference type="RefSeq" id="WP_126148955.1">
    <property type="nucleotide sequence ID" value="NZ_JBHTMH010000001.1"/>
</dbReference>
<dbReference type="PANTHER" id="PTHR35797:SF1">
    <property type="entry name" value="PROTEASE"/>
    <property type="match status" value="1"/>
</dbReference>
<dbReference type="AlphaFoldDB" id="A0A3S4D388"/>
<dbReference type="Pfam" id="PF02517">
    <property type="entry name" value="Rce1-like"/>
    <property type="match status" value="1"/>
</dbReference>
<dbReference type="InterPro" id="IPR042150">
    <property type="entry name" value="MmRce1-like"/>
</dbReference>
<dbReference type="GO" id="GO:0004175">
    <property type="term" value="F:endopeptidase activity"/>
    <property type="evidence" value="ECO:0007669"/>
    <property type="project" value="UniProtKB-ARBA"/>
</dbReference>
<dbReference type="GO" id="GO:0080120">
    <property type="term" value="P:CAAX-box protein maturation"/>
    <property type="evidence" value="ECO:0007669"/>
    <property type="project" value="UniProtKB-ARBA"/>
</dbReference>
<dbReference type="GO" id="GO:0006508">
    <property type="term" value="P:proteolysis"/>
    <property type="evidence" value="ECO:0007669"/>
    <property type="project" value="UniProtKB-KW"/>
</dbReference>
<proteinExistence type="predicted"/>
<feature type="transmembrane region" description="Helical" evidence="1">
    <location>
        <begin position="164"/>
        <end position="182"/>
    </location>
</feature>
<feature type="transmembrane region" description="Helical" evidence="1">
    <location>
        <begin position="49"/>
        <end position="69"/>
    </location>
</feature>
<dbReference type="Proteomes" id="UP000268844">
    <property type="component" value="Unassembled WGS sequence"/>
</dbReference>
<feature type="transmembrane region" description="Helical" evidence="1">
    <location>
        <begin position="90"/>
        <end position="116"/>
    </location>
</feature>
<dbReference type="PANTHER" id="PTHR35797">
    <property type="entry name" value="PROTEASE-RELATED"/>
    <property type="match status" value="1"/>
</dbReference>
<keyword evidence="1" id="KW-0472">Membrane</keyword>
<dbReference type="InterPro" id="IPR003675">
    <property type="entry name" value="Rce1/LyrA-like_dom"/>
</dbReference>
<keyword evidence="3" id="KW-0645">Protease</keyword>